<evidence type="ECO:0000256" key="2">
    <source>
        <dbReference type="RuleBase" id="RU361185"/>
    </source>
</evidence>
<dbReference type="Proteomes" id="UP001198182">
    <property type="component" value="Unassembled WGS sequence"/>
</dbReference>
<feature type="domain" description="Glycosyl hydrolase family 31 C-terminal" evidence="5">
    <location>
        <begin position="566"/>
        <end position="650"/>
    </location>
</feature>
<dbReference type="RefSeq" id="WP_308454847.1">
    <property type="nucleotide sequence ID" value="NZ_JAJEQR010000067.1"/>
</dbReference>
<dbReference type="PANTHER" id="PTHR43863:SF2">
    <property type="entry name" value="MALTASE-GLUCOAMYLASE"/>
    <property type="match status" value="1"/>
</dbReference>
<dbReference type="CDD" id="cd06591">
    <property type="entry name" value="GH31_xylosidase_XylS"/>
    <property type="match status" value="1"/>
</dbReference>
<gene>
    <name evidence="6" type="ORF">LKD81_15840</name>
</gene>
<name>A0AAE3EED5_9FIRM</name>
<dbReference type="PANTHER" id="PTHR43863">
    <property type="entry name" value="HYDROLASE, PUTATIVE (AFU_ORTHOLOGUE AFUA_1G03140)-RELATED"/>
    <property type="match status" value="1"/>
</dbReference>
<dbReference type="InterPro" id="IPR011013">
    <property type="entry name" value="Gal_mutarotase_sf_dom"/>
</dbReference>
<dbReference type="InterPro" id="IPR013780">
    <property type="entry name" value="Glyco_hydro_b"/>
</dbReference>
<dbReference type="GO" id="GO:0005975">
    <property type="term" value="P:carbohydrate metabolic process"/>
    <property type="evidence" value="ECO:0007669"/>
    <property type="project" value="InterPro"/>
</dbReference>
<protein>
    <submittedName>
        <fullName evidence="6">Glycoside hydrolase family 31 protein</fullName>
    </submittedName>
</protein>
<evidence type="ECO:0000259" key="3">
    <source>
        <dbReference type="Pfam" id="PF01055"/>
    </source>
</evidence>
<reference evidence="6" key="1">
    <citation type="submission" date="2021-10" db="EMBL/GenBank/DDBJ databases">
        <title>Anaerobic single-cell dispensing facilitates the cultivation of human gut bacteria.</title>
        <authorList>
            <person name="Afrizal A."/>
        </authorList>
    </citation>
    <scope>NUCLEOTIDE SEQUENCE</scope>
    <source>
        <strain evidence="6">CLA-AA-H215</strain>
    </source>
</reference>
<comment type="similarity">
    <text evidence="1 2">Belongs to the glycosyl hydrolase 31 family.</text>
</comment>
<dbReference type="InterPro" id="IPR017853">
    <property type="entry name" value="GH"/>
</dbReference>
<dbReference type="Gene3D" id="3.20.20.80">
    <property type="entry name" value="Glycosidases"/>
    <property type="match status" value="1"/>
</dbReference>
<dbReference type="GO" id="GO:0030246">
    <property type="term" value="F:carbohydrate binding"/>
    <property type="evidence" value="ECO:0007669"/>
    <property type="project" value="InterPro"/>
</dbReference>
<evidence type="ECO:0000256" key="1">
    <source>
        <dbReference type="ARBA" id="ARBA00007806"/>
    </source>
</evidence>
<dbReference type="InterPro" id="IPR000322">
    <property type="entry name" value="Glyco_hydro_31_TIM"/>
</dbReference>
<dbReference type="SUPFAM" id="SSF51445">
    <property type="entry name" value="(Trans)glycosidases"/>
    <property type="match status" value="1"/>
</dbReference>
<evidence type="ECO:0000313" key="7">
    <source>
        <dbReference type="Proteomes" id="UP001198182"/>
    </source>
</evidence>
<dbReference type="EMBL" id="JAJEQR010000067">
    <property type="protein sequence ID" value="MCC2232441.1"/>
    <property type="molecule type" value="Genomic_DNA"/>
</dbReference>
<dbReference type="CDD" id="cd14752">
    <property type="entry name" value="GH31_N"/>
    <property type="match status" value="1"/>
</dbReference>
<feature type="domain" description="Glycoside hydrolase family 31 N-terminal" evidence="4">
    <location>
        <begin position="18"/>
        <end position="173"/>
    </location>
</feature>
<dbReference type="SUPFAM" id="SSF74650">
    <property type="entry name" value="Galactose mutarotase-like"/>
    <property type="match status" value="1"/>
</dbReference>
<evidence type="ECO:0000259" key="5">
    <source>
        <dbReference type="Pfam" id="PF21365"/>
    </source>
</evidence>
<keyword evidence="2 6" id="KW-0378">Hydrolase</keyword>
<accession>A0AAE3EED5</accession>
<keyword evidence="2" id="KW-0326">Glycosidase</keyword>
<organism evidence="6 7">
    <name type="scientific">Hominifimenecus microfluidus</name>
    <dbReference type="NCBI Taxonomy" id="2885348"/>
    <lineage>
        <taxon>Bacteria</taxon>
        <taxon>Bacillati</taxon>
        <taxon>Bacillota</taxon>
        <taxon>Clostridia</taxon>
        <taxon>Lachnospirales</taxon>
        <taxon>Lachnospiraceae</taxon>
        <taxon>Hominifimenecus</taxon>
    </lineage>
</organism>
<proteinExistence type="inferred from homology"/>
<dbReference type="Pfam" id="PF01055">
    <property type="entry name" value="Glyco_hydro_31_2nd"/>
    <property type="match status" value="1"/>
</dbReference>
<dbReference type="Gene3D" id="2.60.40.1760">
    <property type="entry name" value="glycosyl hydrolase (family 31)"/>
    <property type="match status" value="1"/>
</dbReference>
<dbReference type="Pfam" id="PF21365">
    <property type="entry name" value="Glyco_hydro_31_3rd"/>
    <property type="match status" value="1"/>
</dbReference>
<dbReference type="SUPFAM" id="SSF51011">
    <property type="entry name" value="Glycosyl hydrolase domain"/>
    <property type="match status" value="1"/>
</dbReference>
<sequence>MIAIQDHAIIGSLENEFLRIEPYGPNAIRVRASMGKISDENWTLLSPEASDCKIVTQEDGSLRMKNGRIELVITADSRISFWNSEGQLLTEEYWMDERDQPARLMRGHVGGASSIELRLKPQKNEHFYGLGQDGLDVFDRKGGAFDLYHQNTKSSIPFVVSSRGYGFIWNNPAIGRAELTTVMTRWVAQVSRQMDYVVISGPTPSDIMKDYCRITGFAPEFPYWATGFWQSKCRYETQEELMTVARRYRDLGIPLSMIVCDFFHWTAQGEWKFDLEAWPDPAGMVKELEEMGTRLLVSIWPTVDPRSENYEYMKEHNLLIRAERGPGALTYCWGPETYFDATNPEARAFLWEKVKKNYYDYGIRNFWLDEAEPEILPYDYDNLRYYEGNGMEVSCLYPFLYAKGFYEGLRSTGEEEVFNLIRCAYIGSQRYGVTLWSGDVAATFAALRRQIKTALNVAMSGIPWWSTDIGGFRGGDPDSESYRECIIRWFQFGAFCPVFRLHGNRFRPNKPKIPHFYTDPFCPSGGPNEIWSYGDTAYQIFTAYIQIREYLRDYIKENLDLASTEGIPLMRPLFFHYPEEINYEISDEYMFGSDILVCPVCEAGATSRKVYLPKGTSWIEVQTGREYEGGSHVTADAPLSCIPLFLRADSTLDREKLRCGLNL</sequence>
<evidence type="ECO:0000259" key="4">
    <source>
        <dbReference type="Pfam" id="PF13802"/>
    </source>
</evidence>
<keyword evidence="7" id="KW-1185">Reference proteome</keyword>
<dbReference type="GO" id="GO:0004553">
    <property type="term" value="F:hydrolase activity, hydrolyzing O-glycosyl compounds"/>
    <property type="evidence" value="ECO:0007669"/>
    <property type="project" value="InterPro"/>
</dbReference>
<dbReference type="Gene3D" id="2.60.40.1180">
    <property type="entry name" value="Golgi alpha-mannosidase II"/>
    <property type="match status" value="1"/>
</dbReference>
<evidence type="ECO:0000313" key="6">
    <source>
        <dbReference type="EMBL" id="MCC2232441.1"/>
    </source>
</evidence>
<feature type="domain" description="Glycoside hydrolase family 31 TIM barrel" evidence="3">
    <location>
        <begin position="220"/>
        <end position="555"/>
    </location>
</feature>
<dbReference type="AlphaFoldDB" id="A0AAE3EED5"/>
<dbReference type="InterPro" id="IPR051816">
    <property type="entry name" value="Glycosyl_Hydrolase_31"/>
</dbReference>
<comment type="caution">
    <text evidence="6">The sequence shown here is derived from an EMBL/GenBank/DDBJ whole genome shotgun (WGS) entry which is preliminary data.</text>
</comment>
<dbReference type="Pfam" id="PF13802">
    <property type="entry name" value="Gal_mutarotas_2"/>
    <property type="match status" value="1"/>
</dbReference>
<dbReference type="InterPro" id="IPR025887">
    <property type="entry name" value="Glyco_hydro_31_N_dom"/>
</dbReference>
<dbReference type="InterPro" id="IPR048395">
    <property type="entry name" value="Glyco_hydro_31_C"/>
</dbReference>